<name>A0A366HV69_9BACT</name>
<keyword evidence="2" id="KW-1133">Transmembrane helix</keyword>
<evidence type="ECO:0000313" key="3">
    <source>
        <dbReference type="EMBL" id="RBP47434.1"/>
    </source>
</evidence>
<proteinExistence type="predicted"/>
<evidence type="ECO:0000256" key="1">
    <source>
        <dbReference type="SAM" id="MobiDB-lite"/>
    </source>
</evidence>
<feature type="compositionally biased region" description="Low complexity" evidence="1">
    <location>
        <begin position="445"/>
        <end position="457"/>
    </location>
</feature>
<dbReference type="Proteomes" id="UP000253426">
    <property type="component" value="Unassembled WGS sequence"/>
</dbReference>
<comment type="caution">
    <text evidence="3">The sequence shown here is derived from an EMBL/GenBank/DDBJ whole genome shotgun (WGS) entry which is preliminary data.</text>
</comment>
<sequence>MDHHEQPPRREPHERWLDEEDDLPQPPPMRRGGLNERRSETVRRSTQVMTFLLLGVLVLMVLAYTYLKDEPRPWEDDLKRSSMTEESQDLSAPSRMKYMLMAGSKIRLIEYPNTPPWEWDTPSLAQALDDNGMVLDNLRDLLEEKTEEWSPRNLLWMVEDFGADSAWHAVMKLKQAESAYLSRSGREEAAFLAAMDLARLGHLLEQLDAWPSFMDRSLDLHQASAQSLAMLLRRTQLDAQTLRRLQEEVYRPWAPSATALREAMSGFYGFERKLLVGPEDGEPPLPEGYIPVRTDWLLFKPNATLHLFADSFRELKSESSATVMARQNQIGFRMRQRAKGGMLIPDGNATGEEYFATRIQPYFALPDRHGLARAQHASIMTLFAVRRFLLVEARVPKDAGELTAAYLPEDVVDPFTGARLRINLASGLIYSVGTDMRDDGGRVSPLPLDDPTEPTLEIGVSVAKPASS</sequence>
<keyword evidence="2" id="KW-0472">Membrane</keyword>
<gene>
    <name evidence="3" type="ORF">DES53_101231</name>
</gene>
<evidence type="ECO:0000256" key="2">
    <source>
        <dbReference type="SAM" id="Phobius"/>
    </source>
</evidence>
<feature type="region of interest" description="Disordered" evidence="1">
    <location>
        <begin position="1"/>
        <end position="41"/>
    </location>
</feature>
<evidence type="ECO:0000313" key="4">
    <source>
        <dbReference type="Proteomes" id="UP000253426"/>
    </source>
</evidence>
<feature type="compositionally biased region" description="Basic and acidic residues" evidence="1">
    <location>
        <begin position="1"/>
        <end position="16"/>
    </location>
</feature>
<dbReference type="EMBL" id="QNRR01000001">
    <property type="protein sequence ID" value="RBP47434.1"/>
    <property type="molecule type" value="Genomic_DNA"/>
</dbReference>
<protein>
    <submittedName>
        <fullName evidence="3">Uncharacterized protein</fullName>
    </submittedName>
</protein>
<dbReference type="AlphaFoldDB" id="A0A366HV69"/>
<organism evidence="3 4">
    <name type="scientific">Roseimicrobium gellanilyticum</name>
    <dbReference type="NCBI Taxonomy" id="748857"/>
    <lineage>
        <taxon>Bacteria</taxon>
        <taxon>Pseudomonadati</taxon>
        <taxon>Verrucomicrobiota</taxon>
        <taxon>Verrucomicrobiia</taxon>
        <taxon>Verrucomicrobiales</taxon>
        <taxon>Verrucomicrobiaceae</taxon>
        <taxon>Roseimicrobium</taxon>
    </lineage>
</organism>
<feature type="transmembrane region" description="Helical" evidence="2">
    <location>
        <begin position="48"/>
        <end position="67"/>
    </location>
</feature>
<keyword evidence="2" id="KW-0812">Transmembrane</keyword>
<keyword evidence="4" id="KW-1185">Reference proteome</keyword>
<feature type="region of interest" description="Disordered" evidence="1">
    <location>
        <begin position="441"/>
        <end position="468"/>
    </location>
</feature>
<reference evidence="3 4" key="1">
    <citation type="submission" date="2018-06" db="EMBL/GenBank/DDBJ databases">
        <title>Genomic Encyclopedia of Type Strains, Phase IV (KMG-IV): sequencing the most valuable type-strain genomes for metagenomic binning, comparative biology and taxonomic classification.</title>
        <authorList>
            <person name="Goeker M."/>
        </authorList>
    </citation>
    <scope>NUCLEOTIDE SEQUENCE [LARGE SCALE GENOMIC DNA]</scope>
    <source>
        <strain evidence="3 4">DSM 25532</strain>
    </source>
</reference>
<accession>A0A366HV69</accession>